<dbReference type="EMBL" id="SZYD01002046">
    <property type="protein sequence ID" value="KAD0020775.1"/>
    <property type="molecule type" value="Genomic_DNA"/>
</dbReference>
<evidence type="ECO:0000313" key="11">
    <source>
        <dbReference type="Proteomes" id="UP000326396"/>
    </source>
</evidence>
<accession>A0A5N6LAM5</accession>
<feature type="region of interest" description="Disordered" evidence="9">
    <location>
        <begin position="67"/>
        <end position="87"/>
    </location>
</feature>
<gene>
    <name evidence="10" type="ORF">E3N88_44901</name>
</gene>
<dbReference type="Pfam" id="PF02045">
    <property type="entry name" value="CBFB_NFYA"/>
    <property type="match status" value="1"/>
</dbReference>
<dbReference type="Proteomes" id="UP000326396">
    <property type="component" value="Unassembled WGS sequence"/>
</dbReference>
<dbReference type="PANTHER" id="PTHR12632">
    <property type="entry name" value="TRANSCRIPTION FACTOR NF-Y ALPHA-RELATED"/>
    <property type="match status" value="1"/>
</dbReference>
<keyword evidence="2 8" id="KW-0805">Transcription regulation</keyword>
<proteinExistence type="inferred from homology"/>
<organism evidence="10 11">
    <name type="scientific">Mikania micrantha</name>
    <name type="common">bitter vine</name>
    <dbReference type="NCBI Taxonomy" id="192012"/>
    <lineage>
        <taxon>Eukaryota</taxon>
        <taxon>Viridiplantae</taxon>
        <taxon>Streptophyta</taxon>
        <taxon>Embryophyta</taxon>
        <taxon>Tracheophyta</taxon>
        <taxon>Spermatophyta</taxon>
        <taxon>Magnoliopsida</taxon>
        <taxon>eudicotyledons</taxon>
        <taxon>Gunneridae</taxon>
        <taxon>Pentapetalae</taxon>
        <taxon>asterids</taxon>
        <taxon>campanulids</taxon>
        <taxon>Asterales</taxon>
        <taxon>Asteraceae</taxon>
        <taxon>Asteroideae</taxon>
        <taxon>Heliantheae alliance</taxon>
        <taxon>Eupatorieae</taxon>
        <taxon>Mikania</taxon>
    </lineage>
</organism>
<evidence type="ECO:0000256" key="1">
    <source>
        <dbReference type="ARBA" id="ARBA00004123"/>
    </source>
</evidence>
<dbReference type="GO" id="GO:0016602">
    <property type="term" value="C:CCAAT-binding factor complex"/>
    <property type="evidence" value="ECO:0007669"/>
    <property type="project" value="InterPro"/>
</dbReference>
<reference evidence="10 11" key="1">
    <citation type="submission" date="2019-05" db="EMBL/GenBank/DDBJ databases">
        <title>Mikania micrantha, genome provides insights into the molecular mechanism of rapid growth.</title>
        <authorList>
            <person name="Liu B."/>
        </authorList>
    </citation>
    <scope>NUCLEOTIDE SEQUENCE [LARGE SCALE GENOMIC DNA]</scope>
    <source>
        <strain evidence="10">NLD-2019</strain>
        <tissue evidence="10">Leaf</tissue>
    </source>
</reference>
<dbReference type="Gene3D" id="6.10.250.2430">
    <property type="match status" value="1"/>
</dbReference>
<evidence type="ECO:0000256" key="5">
    <source>
        <dbReference type="ARBA" id="ARBA00023163"/>
    </source>
</evidence>
<evidence type="ECO:0000313" key="10">
    <source>
        <dbReference type="EMBL" id="KAD0020775.1"/>
    </source>
</evidence>
<keyword evidence="4" id="KW-0010">Activator</keyword>
<dbReference type="GO" id="GO:0003677">
    <property type="term" value="F:DNA binding"/>
    <property type="evidence" value="ECO:0007669"/>
    <property type="project" value="UniProtKB-KW"/>
</dbReference>
<comment type="caution">
    <text evidence="10">The sequence shown here is derived from an EMBL/GenBank/DDBJ whole genome shotgun (WGS) entry which is preliminary data.</text>
</comment>
<evidence type="ECO:0000256" key="2">
    <source>
        <dbReference type="ARBA" id="ARBA00023015"/>
    </source>
</evidence>
<dbReference type="GO" id="GO:0003700">
    <property type="term" value="F:DNA-binding transcription factor activity"/>
    <property type="evidence" value="ECO:0007669"/>
    <property type="project" value="UniProtKB-UniRule"/>
</dbReference>
<keyword evidence="3 8" id="KW-0238">DNA-binding</keyword>
<comment type="subunit">
    <text evidence="7">Heterotrimeric transcription factor composed of three components, NF-YA, NF-YB and NF-YC. NF-YB and NF-YC must interact and dimerize for NF-YA association and DNA binding.</text>
</comment>
<evidence type="ECO:0000256" key="9">
    <source>
        <dbReference type="SAM" id="MobiDB-lite"/>
    </source>
</evidence>
<comment type="similarity">
    <text evidence="8">Belongs to the NFYA/HAP2 subunit family.</text>
</comment>
<evidence type="ECO:0000256" key="4">
    <source>
        <dbReference type="ARBA" id="ARBA00023159"/>
    </source>
</evidence>
<dbReference type="OrthoDB" id="1097733at2759"/>
<name>A0A5N6LAM5_9ASTR</name>
<evidence type="ECO:0000256" key="3">
    <source>
        <dbReference type="ARBA" id="ARBA00023125"/>
    </source>
</evidence>
<keyword evidence="11" id="KW-1185">Reference proteome</keyword>
<dbReference type="PROSITE" id="PS00686">
    <property type="entry name" value="NFYA_HAP2_1"/>
    <property type="match status" value="1"/>
</dbReference>
<keyword evidence="6 8" id="KW-0539">Nucleus</keyword>
<dbReference type="PROSITE" id="PS51152">
    <property type="entry name" value="NFYA_HAP2_2"/>
    <property type="match status" value="1"/>
</dbReference>
<dbReference type="PRINTS" id="PR00616">
    <property type="entry name" value="CCAATSUBUNTB"/>
</dbReference>
<sequence>MNSVYYKEHDDDITSNPVVTRSSGSGPWWSGLVTQPGFEDSVGGLKNSSVDRREQLVQAKPLICASDHPMPQITHGDSKSSSNGQKSVIQSATQAFGGHLELGFGHPTMVYGVYPHGDQYYHTLSACGPQTMGRVMLPLNLSTDDGPIFVNAKQYHGIIRRRRSRAKAEMTKKVTKSRKPYMHLSRHLHAKRRPRGCGGRFLNSKEMDKGQTGILDSKTSNHPTGSQRSEVLHCDHETNDSRSYITGSEVTSMFSMGDLNHFPTGDLSVVSLSNMMVSGNTIRGLGMQNKWLATGTSCGIRCNLAI</sequence>
<dbReference type="SMART" id="SM00521">
    <property type="entry name" value="CBF"/>
    <property type="match status" value="1"/>
</dbReference>
<evidence type="ECO:0000256" key="6">
    <source>
        <dbReference type="ARBA" id="ARBA00023242"/>
    </source>
</evidence>
<dbReference type="InterPro" id="IPR001289">
    <property type="entry name" value="NFYA"/>
</dbReference>
<keyword evidence="5 8" id="KW-0804">Transcription</keyword>
<comment type="subcellular location">
    <subcellularLocation>
        <location evidence="1 8">Nucleus</location>
    </subcellularLocation>
</comment>
<evidence type="ECO:0000256" key="7">
    <source>
        <dbReference type="ARBA" id="ARBA00025911"/>
    </source>
</evidence>
<protein>
    <recommendedName>
        <fullName evidence="8">Nuclear transcription factor Y subunit</fullName>
    </recommendedName>
</protein>
<dbReference type="InterPro" id="IPR018362">
    <property type="entry name" value="CCAAT-binding_factor_CS"/>
</dbReference>
<comment type="function">
    <text evidence="8">Component of the sequence-specific heterotrimeric transcription factor (NF-Y) which specifically recognizes a 5'-CCAAT-3' box motif found in the promoters of its target genes.</text>
</comment>
<evidence type="ECO:0000256" key="8">
    <source>
        <dbReference type="RuleBase" id="RU367155"/>
    </source>
</evidence>
<dbReference type="AlphaFoldDB" id="A0A5N6LAM5"/>